<organism evidence="1">
    <name type="scientific">Tetraselmis sp. GSL018</name>
    <dbReference type="NCBI Taxonomy" id="582737"/>
    <lineage>
        <taxon>Eukaryota</taxon>
        <taxon>Viridiplantae</taxon>
        <taxon>Chlorophyta</taxon>
        <taxon>core chlorophytes</taxon>
        <taxon>Chlorodendrophyceae</taxon>
        <taxon>Chlorodendrales</taxon>
        <taxon>Chlorodendraceae</taxon>
        <taxon>Tetraselmis</taxon>
    </lineage>
</organism>
<sequence length="49" mass="5674">MRIQRAGNSNEYTNLSNLSRSKTDNAIHRYIASLQKYFKLPCKDIEALT</sequence>
<name>A0A061RW36_9CHLO</name>
<accession>A0A061RW36</accession>
<dbReference type="AlphaFoldDB" id="A0A061RW36"/>
<gene>
    <name evidence="1" type="ORF">TSPGSL018_21025</name>
</gene>
<reference evidence="1" key="1">
    <citation type="submission" date="2014-05" db="EMBL/GenBank/DDBJ databases">
        <title>The transcriptome of the halophilic microalga Tetraselmis sp. GSL018 isolated from the Great Salt Lake, Utah.</title>
        <authorList>
            <person name="Jinkerson R.E."/>
            <person name="D'Adamo S."/>
            <person name="Posewitz M.C."/>
        </authorList>
    </citation>
    <scope>NUCLEOTIDE SEQUENCE</scope>
    <source>
        <strain evidence="1">GSL018</strain>
    </source>
</reference>
<proteinExistence type="predicted"/>
<evidence type="ECO:0000313" key="1">
    <source>
        <dbReference type="EMBL" id="JAC76138.1"/>
    </source>
</evidence>
<dbReference type="EMBL" id="GBEZ01009449">
    <property type="protein sequence ID" value="JAC76138.1"/>
    <property type="molecule type" value="Transcribed_RNA"/>
</dbReference>
<protein>
    <submittedName>
        <fullName evidence="1">Uncharacterized protein</fullName>
    </submittedName>
</protein>